<keyword evidence="2" id="KW-0472">Membrane</keyword>
<evidence type="ECO:0000259" key="3">
    <source>
        <dbReference type="Pfam" id="PF13632"/>
    </source>
</evidence>
<name>A0A1Y2LJ58_EPING</name>
<dbReference type="PANTHER" id="PTHR35408">
    <property type="entry name" value="CHROMOSOME 15, WHOLE GENOME SHOTGUN SEQUENCE"/>
    <property type="match status" value="1"/>
</dbReference>
<feature type="transmembrane region" description="Helical" evidence="2">
    <location>
        <begin position="775"/>
        <end position="799"/>
    </location>
</feature>
<keyword evidence="2" id="KW-1133">Transmembrane helix</keyword>
<dbReference type="InParanoid" id="A0A1Y2LJ58"/>
<feature type="transmembrane region" description="Helical" evidence="2">
    <location>
        <begin position="856"/>
        <end position="877"/>
    </location>
</feature>
<evidence type="ECO:0000259" key="4">
    <source>
        <dbReference type="Pfam" id="PF25550"/>
    </source>
</evidence>
<dbReference type="Pfam" id="PF13632">
    <property type="entry name" value="Glyco_trans_2_3"/>
    <property type="match status" value="1"/>
</dbReference>
<feature type="transmembrane region" description="Helical" evidence="2">
    <location>
        <begin position="256"/>
        <end position="274"/>
    </location>
</feature>
<dbReference type="InterPro" id="IPR057688">
    <property type="entry name" value="DUF7928"/>
</dbReference>
<sequence length="886" mass="100074">MGFFKLGKKKAADVELKEKKDEIAQPVEPFTPAAPRWPGSLASHPGSSTDLPGSVNGPGASFLDVKCEVMAQWLHSKQEEKIWTSGEPGEGVLVKKSKGNYAFSPPELFEDGSGLYQAVLALNVRCAMTVNTRVLQLFMAARPDESFIQIHRTLRLQVVPDLAALPHCQRHQSAAFVANTATLIVWEDEPTRLLERAEYIQDALMKMSWKPEPEEEGAEEKGDGKKPFVQIEEYDDPTAEEEADQDKPRETVLWQCIYEGLTIVLVIAALGAGWRAVAIEMVQDPSWVRLAFAAVLPAQCWLALFFFQALVGNVAQIFGPVGQMERNTKYYSGKAPRRLHRDTFGPLPHLTVQMPVYKEGLRAVIEPTIRSIKQAMSTYELQGGTANIFVNDDGMQLLSAEEAKARQDYYDEQQIGWVARPKHNPNPAEGEKPFLRRGKFKKASNMNYAMRLSVQVEEALAAQPRHPGWNQHDENNAYRACLQQLLAEREGEAWADGNIRMGDYILIIDSDTRVPNDCFLEAVSEMEQSPQVAILQYASGVMNVTNSFFENGITFFTNLIYTMIRFAVANGDVAPFVGHNAILRWSALQNIGYECEDDGWEKWWSESTVSEDFDMALRLQSDGYIVRLGAYKNGGYEEGVSLTVYDELARWEKYAYGCNELIFHPFKDWIFKGPFTKLFRNFICSNMPIHSKITIMAYIGTYYALGSAWILTLMNYVIIGLYNGHLDHYYLDSFKIFFSIIIVFSALGNFALAVLRYRIGESGLLRAIFTNLKWIPLLSIFLGGVSLHVSQALLCHFFSIDMQWGATSKEVEDISFFEAIGDVIKKFKYTFAFCFAMTAAMICMAYVVPEDWQIRLITAIFPMSMVVGNHFLLPIVLNPQLMTFTW</sequence>
<dbReference type="InterPro" id="IPR001173">
    <property type="entry name" value="Glyco_trans_2-like"/>
</dbReference>
<dbReference type="InterPro" id="IPR029044">
    <property type="entry name" value="Nucleotide-diphossugar_trans"/>
</dbReference>
<feature type="transmembrane region" description="Helical" evidence="2">
    <location>
        <begin position="695"/>
        <end position="722"/>
    </location>
</feature>
<keyword evidence="2" id="KW-0812">Transmembrane</keyword>
<feature type="transmembrane region" description="Helical" evidence="2">
    <location>
        <begin position="734"/>
        <end position="755"/>
    </location>
</feature>
<dbReference type="STRING" id="105696.A0A1Y2LJ58"/>
<reference evidence="5 6" key="1">
    <citation type="journal article" date="2017" name="Genome Announc.">
        <title>Genome sequence of the saprophytic ascomycete Epicoccum nigrum ICMP 19927 strain isolated from New Zealand.</title>
        <authorList>
            <person name="Fokin M."/>
            <person name="Fleetwood D."/>
            <person name="Weir B.S."/>
            <person name="Villas-Boas S.G."/>
        </authorList>
    </citation>
    <scope>NUCLEOTIDE SEQUENCE [LARGE SCALE GENOMIC DNA]</scope>
    <source>
        <strain evidence="5 6">ICMP 19927</strain>
    </source>
</reference>
<feature type="domain" description="Glycosyltransferase 2-like" evidence="3">
    <location>
        <begin position="504"/>
        <end position="716"/>
    </location>
</feature>
<organism evidence="5 6">
    <name type="scientific">Epicoccum nigrum</name>
    <name type="common">Soil fungus</name>
    <name type="synonym">Epicoccum purpurascens</name>
    <dbReference type="NCBI Taxonomy" id="105696"/>
    <lineage>
        <taxon>Eukaryota</taxon>
        <taxon>Fungi</taxon>
        <taxon>Dikarya</taxon>
        <taxon>Ascomycota</taxon>
        <taxon>Pezizomycotina</taxon>
        <taxon>Dothideomycetes</taxon>
        <taxon>Pleosporomycetidae</taxon>
        <taxon>Pleosporales</taxon>
        <taxon>Pleosporineae</taxon>
        <taxon>Didymellaceae</taxon>
        <taxon>Epicoccum</taxon>
    </lineage>
</organism>
<gene>
    <name evidence="5" type="ORF">B5807_11370</name>
</gene>
<evidence type="ECO:0000313" key="6">
    <source>
        <dbReference type="Proteomes" id="UP000193240"/>
    </source>
</evidence>
<accession>A0A1Y2LJ58</accession>
<dbReference type="Proteomes" id="UP000193240">
    <property type="component" value="Unassembled WGS sequence"/>
</dbReference>
<dbReference type="AlphaFoldDB" id="A0A1Y2LJ58"/>
<feature type="transmembrane region" description="Helical" evidence="2">
    <location>
        <begin position="829"/>
        <end position="849"/>
    </location>
</feature>
<feature type="region of interest" description="Disordered" evidence="1">
    <location>
        <begin position="15"/>
        <end position="51"/>
    </location>
</feature>
<dbReference type="Pfam" id="PF25550">
    <property type="entry name" value="DUF7928"/>
    <property type="match status" value="1"/>
</dbReference>
<dbReference type="PANTHER" id="PTHR35408:SF3">
    <property type="entry name" value="GLYCOSYLTRANSFERASE 2-LIKE DOMAIN-CONTAINING PROTEIN"/>
    <property type="match status" value="1"/>
</dbReference>
<protein>
    <submittedName>
        <fullName evidence="5">Uncharacterized protein</fullName>
    </submittedName>
</protein>
<dbReference type="OMA" id="RTFIWSA"/>
<proteinExistence type="predicted"/>
<feature type="domain" description="DUF7928" evidence="4">
    <location>
        <begin position="66"/>
        <end position="218"/>
    </location>
</feature>
<dbReference type="EMBL" id="KZ107860">
    <property type="protein sequence ID" value="OSS43921.1"/>
    <property type="molecule type" value="Genomic_DNA"/>
</dbReference>
<evidence type="ECO:0000313" key="5">
    <source>
        <dbReference type="EMBL" id="OSS43921.1"/>
    </source>
</evidence>
<evidence type="ECO:0000256" key="2">
    <source>
        <dbReference type="SAM" id="Phobius"/>
    </source>
</evidence>
<evidence type="ECO:0000256" key="1">
    <source>
        <dbReference type="SAM" id="MobiDB-lite"/>
    </source>
</evidence>
<dbReference type="SUPFAM" id="SSF53448">
    <property type="entry name" value="Nucleotide-diphospho-sugar transferases"/>
    <property type="match status" value="1"/>
</dbReference>
<dbReference type="Gene3D" id="3.90.550.10">
    <property type="entry name" value="Spore Coat Polysaccharide Biosynthesis Protein SpsA, Chain A"/>
    <property type="match status" value="1"/>
</dbReference>
<keyword evidence="6" id="KW-1185">Reference proteome</keyword>